<dbReference type="InterPro" id="IPR036322">
    <property type="entry name" value="WD40_repeat_dom_sf"/>
</dbReference>
<keyword evidence="1 3" id="KW-0853">WD repeat</keyword>
<dbReference type="VEuPathDB" id="CryptoDB:Vbra_17457"/>
<dbReference type="GO" id="GO:0071013">
    <property type="term" value="C:catalytic step 2 spliceosome"/>
    <property type="evidence" value="ECO:0007669"/>
    <property type="project" value="TreeGrafter"/>
</dbReference>
<feature type="repeat" description="WD" evidence="3">
    <location>
        <begin position="499"/>
        <end position="529"/>
    </location>
</feature>
<name>A0A0G4GDP4_VITBC</name>
<sequence length="635" mass="70727">MAEISEEDTAAAAASSPEAPSSPQPSPATAASAAPDRPVAEEAGEEEHWKDAPWRIDFMAKVRERDRTQMDCFKDLMKAYQQLKEAPTLGPWGFPLGEGDGEASEGGRGEDPRVLNDKIQLLHEQLTHNYREKKSVVEELTNLRNKLARIEMEQAATKQLLKDREDELKDRDAQIETKMSEYRTLLDTYQVLQTEHEALQEQRNELQKQLDAKVNENERLITDLLHLKEHEAEKMNEMNQMLNEIMRTHQEELQRNAAEGVAAVAAKGSQPIEVARRSTHVGAVGVRSPASAKQPVDFSEILGPINMPRISVPKMAGRSVRCHTGSIEALDTNYCPHQTPQQLLLTGSVDGYLACIDARHESTLYSFPALSSRFGVSSVGLSSDNTWCLAAATDNSIQHVHLFRQRSQCTMKGHAQKILRCGYTTLNSPFKAYSASADKTIKIWNIHRSVCVKTAHAISMITCASLHPHQSDCLVTGHRDGHIIKWTLRGDDCQQVESMQAHEDELVGIEYSPDGEYIVSCAKDNSVHMSNDRMFRVMKQLGEPQGGRSGYRKPAPVMSPDSAWIVSPWGDGDELVFWNALSGQPYATRKVPSVGQVTSLTWRFGKLITAHRDGSIVFWADQAANDGDEDERPPT</sequence>
<dbReference type="InterPro" id="IPR013923">
    <property type="entry name" value="Autophagy-rel_prot_16_dom"/>
</dbReference>
<dbReference type="STRING" id="1169540.A0A0G4GDP4"/>
<feature type="region of interest" description="Disordered" evidence="5">
    <location>
        <begin position="1"/>
        <end position="52"/>
    </location>
</feature>
<evidence type="ECO:0000256" key="4">
    <source>
        <dbReference type="SAM" id="Coils"/>
    </source>
</evidence>
<dbReference type="InterPro" id="IPR015943">
    <property type="entry name" value="WD40/YVTN_repeat-like_dom_sf"/>
</dbReference>
<keyword evidence="2" id="KW-0677">Repeat</keyword>
<feature type="coiled-coil region" evidence="4">
    <location>
        <begin position="123"/>
        <end position="255"/>
    </location>
</feature>
<protein>
    <recommendedName>
        <fullName evidence="6">Autophagy-related protein 16 domain-containing protein</fullName>
    </recommendedName>
</protein>
<dbReference type="Proteomes" id="UP000041254">
    <property type="component" value="Unassembled WGS sequence"/>
</dbReference>
<keyword evidence="4" id="KW-0175">Coiled coil</keyword>
<dbReference type="InParanoid" id="A0A0G4GDP4"/>
<keyword evidence="8" id="KW-1185">Reference proteome</keyword>
<organism evidence="7 8">
    <name type="scientific">Vitrella brassicaformis (strain CCMP3155)</name>
    <dbReference type="NCBI Taxonomy" id="1169540"/>
    <lineage>
        <taxon>Eukaryota</taxon>
        <taxon>Sar</taxon>
        <taxon>Alveolata</taxon>
        <taxon>Colpodellida</taxon>
        <taxon>Vitrellaceae</taxon>
        <taxon>Vitrella</taxon>
    </lineage>
</organism>
<dbReference type="OrthoDB" id="10263272at2759"/>
<dbReference type="Gene3D" id="2.130.10.10">
    <property type="entry name" value="YVTN repeat-like/Quinoprotein amine dehydrogenase"/>
    <property type="match status" value="2"/>
</dbReference>
<dbReference type="SMART" id="SM00320">
    <property type="entry name" value="WD40"/>
    <property type="match status" value="6"/>
</dbReference>
<dbReference type="AlphaFoldDB" id="A0A0G4GDP4"/>
<dbReference type="EMBL" id="CDMY01000635">
    <property type="protein sequence ID" value="CEM27357.1"/>
    <property type="molecule type" value="Genomic_DNA"/>
</dbReference>
<evidence type="ECO:0000256" key="3">
    <source>
        <dbReference type="PROSITE-ProRule" id="PRU00221"/>
    </source>
</evidence>
<dbReference type="Pfam" id="PF00400">
    <property type="entry name" value="WD40"/>
    <property type="match status" value="2"/>
</dbReference>
<dbReference type="CDD" id="cd22887">
    <property type="entry name" value="Atg16_CCD"/>
    <property type="match status" value="1"/>
</dbReference>
<evidence type="ECO:0000259" key="6">
    <source>
        <dbReference type="Pfam" id="PF08614"/>
    </source>
</evidence>
<dbReference type="InterPro" id="IPR052234">
    <property type="entry name" value="U5_snRNP_Component"/>
</dbReference>
<dbReference type="OMA" id="NNLYVWE"/>
<dbReference type="PhylomeDB" id="A0A0G4GDP4"/>
<reference evidence="7 8" key="1">
    <citation type="submission" date="2014-11" db="EMBL/GenBank/DDBJ databases">
        <authorList>
            <person name="Zhu J."/>
            <person name="Qi W."/>
            <person name="Song R."/>
        </authorList>
    </citation>
    <scope>NUCLEOTIDE SEQUENCE [LARGE SCALE GENOMIC DNA]</scope>
</reference>
<gene>
    <name evidence="7" type="ORF">Vbra_17457</name>
</gene>
<evidence type="ECO:0000256" key="2">
    <source>
        <dbReference type="ARBA" id="ARBA00022737"/>
    </source>
</evidence>
<evidence type="ECO:0000256" key="5">
    <source>
        <dbReference type="SAM" id="MobiDB-lite"/>
    </source>
</evidence>
<dbReference type="PROSITE" id="PS50082">
    <property type="entry name" value="WD_REPEATS_2"/>
    <property type="match status" value="1"/>
</dbReference>
<evidence type="ECO:0000313" key="8">
    <source>
        <dbReference type="Proteomes" id="UP000041254"/>
    </source>
</evidence>
<dbReference type="SUPFAM" id="SSF50978">
    <property type="entry name" value="WD40 repeat-like"/>
    <property type="match status" value="1"/>
</dbReference>
<feature type="compositionally biased region" description="Low complexity" evidence="5">
    <location>
        <begin position="10"/>
        <end position="19"/>
    </location>
</feature>
<feature type="domain" description="Autophagy-related protein 16" evidence="6">
    <location>
        <begin position="108"/>
        <end position="236"/>
    </location>
</feature>
<dbReference type="InterPro" id="IPR001680">
    <property type="entry name" value="WD40_rpt"/>
</dbReference>
<dbReference type="GO" id="GO:0003723">
    <property type="term" value="F:RNA binding"/>
    <property type="evidence" value="ECO:0007669"/>
    <property type="project" value="TreeGrafter"/>
</dbReference>
<dbReference type="PANTHER" id="PTHR44006">
    <property type="entry name" value="U5 SMALL NUCLEAR RIBONUCLEOPROTEIN 40 KDA PROTEIN"/>
    <property type="match status" value="1"/>
</dbReference>
<proteinExistence type="predicted"/>
<dbReference type="PANTHER" id="PTHR44006:SF1">
    <property type="entry name" value="U5 SMALL NUCLEAR RIBONUCLEOPROTEIN 40 KDA PROTEIN"/>
    <property type="match status" value="1"/>
</dbReference>
<evidence type="ECO:0000256" key="1">
    <source>
        <dbReference type="ARBA" id="ARBA00022574"/>
    </source>
</evidence>
<accession>A0A0G4GDP4</accession>
<dbReference type="Pfam" id="PF08614">
    <property type="entry name" value="ATG16"/>
    <property type="match status" value="1"/>
</dbReference>
<evidence type="ECO:0000313" key="7">
    <source>
        <dbReference type="EMBL" id="CEM27357.1"/>
    </source>
</evidence>
<feature type="region of interest" description="Disordered" evidence="5">
    <location>
        <begin position="91"/>
        <end position="110"/>
    </location>
</feature>